<dbReference type="EMBL" id="CAUOFW020000685">
    <property type="protein sequence ID" value="CAK9134997.1"/>
    <property type="molecule type" value="Genomic_DNA"/>
</dbReference>
<evidence type="ECO:0000313" key="6">
    <source>
        <dbReference type="Proteomes" id="UP001642360"/>
    </source>
</evidence>
<protein>
    <recommendedName>
        <fullName evidence="4">Glycosyltransferase</fullName>
        <ecNumber evidence="4">2.4.1.-</ecNumber>
    </recommendedName>
</protein>
<dbReference type="InterPro" id="IPR035595">
    <property type="entry name" value="UDP_glycos_trans_CS"/>
</dbReference>
<keyword evidence="2 3" id="KW-0808">Transferase</keyword>
<dbReference type="GO" id="GO:0016757">
    <property type="term" value="F:glycosyltransferase activity"/>
    <property type="evidence" value="ECO:0007669"/>
    <property type="project" value="UniProtKB-KW"/>
</dbReference>
<name>A0ABC8QYT8_9AQUA</name>
<dbReference type="Gene3D" id="3.40.50.2000">
    <property type="entry name" value="Glycogen Phosphorylase B"/>
    <property type="match status" value="2"/>
</dbReference>
<dbReference type="PROSITE" id="PS00375">
    <property type="entry name" value="UDPGT"/>
    <property type="match status" value="1"/>
</dbReference>
<dbReference type="FunFam" id="3.40.50.2000:FF:000019">
    <property type="entry name" value="Glycosyltransferase"/>
    <property type="match status" value="1"/>
</dbReference>
<dbReference type="AlphaFoldDB" id="A0ABC8QYT8"/>
<dbReference type="EC" id="2.4.1.-" evidence="4"/>
<dbReference type="Proteomes" id="UP001642360">
    <property type="component" value="Unassembled WGS sequence"/>
</dbReference>
<dbReference type="CDD" id="cd03784">
    <property type="entry name" value="GT1_Gtf-like"/>
    <property type="match status" value="1"/>
</dbReference>
<evidence type="ECO:0000256" key="4">
    <source>
        <dbReference type="RuleBase" id="RU362057"/>
    </source>
</evidence>
<accession>A0ABC8QYT8</accession>
<keyword evidence="6" id="KW-1185">Reference proteome</keyword>
<comment type="caution">
    <text evidence="5">The sequence shown here is derived from an EMBL/GenBank/DDBJ whole genome shotgun (WGS) entry which is preliminary data.</text>
</comment>
<evidence type="ECO:0000313" key="5">
    <source>
        <dbReference type="EMBL" id="CAK9134997.1"/>
    </source>
</evidence>
<dbReference type="Pfam" id="PF00201">
    <property type="entry name" value="UDPGT"/>
    <property type="match status" value="1"/>
</dbReference>
<organism evidence="5 6">
    <name type="scientific">Ilex paraguariensis</name>
    <name type="common">yerba mate</name>
    <dbReference type="NCBI Taxonomy" id="185542"/>
    <lineage>
        <taxon>Eukaryota</taxon>
        <taxon>Viridiplantae</taxon>
        <taxon>Streptophyta</taxon>
        <taxon>Embryophyta</taxon>
        <taxon>Tracheophyta</taxon>
        <taxon>Spermatophyta</taxon>
        <taxon>Magnoliopsida</taxon>
        <taxon>eudicotyledons</taxon>
        <taxon>Gunneridae</taxon>
        <taxon>Pentapetalae</taxon>
        <taxon>asterids</taxon>
        <taxon>campanulids</taxon>
        <taxon>Aquifoliales</taxon>
        <taxon>Aquifoliaceae</taxon>
        <taxon>Ilex</taxon>
    </lineage>
</organism>
<evidence type="ECO:0000256" key="3">
    <source>
        <dbReference type="RuleBase" id="RU003718"/>
    </source>
</evidence>
<dbReference type="PANTHER" id="PTHR11926">
    <property type="entry name" value="GLUCOSYL/GLUCURONOSYL TRANSFERASES"/>
    <property type="match status" value="1"/>
</dbReference>
<comment type="similarity">
    <text evidence="1 3">Belongs to the UDP-glycosyltransferase family.</text>
</comment>
<proteinExistence type="inferred from homology"/>
<keyword evidence="3" id="KW-0328">Glycosyltransferase</keyword>
<sequence length="529" mass="59123">MADKGIHVLMVTLPMQGHITPMLRFAKRLASKGLHVTLATTEVAEEEVVTHIISTIGEENPKIHVEFFSDGLSLDTDRDKLAHLLLMDSLPIRGSKNLSNLITNLAEKDIKFSCIINQPFVPWVADVAADQGIPCAMLFIQAFSLYSIYCKYHKGLKPPPLLENPIDFLEVPGLPLLEEKDLPTFILPSSPYHFRKLVSDSVKSLEKVKWVLVNSFSELETDVLQSMDSLSQVFLLPVGPLVPSLFQVKEDNAMTKDSCLQWLDNKPPSSVIYIAFGSITVLDKKQMENIAMALKKSTRPFLWVVRTPERDSEDKIAELPLGFLEETKERGLVVSWCCQERVLMHLAVACFMSHCGWNSTLEAVVAGVPTIGFPGWTDQPTNAKLVVDVFKMGVRMLAGEDGVVRQEEVERCIAEVTEGPRSGEMKKRAMELKEAARKAVAEGGSSDRNIDQFIDEITGQTSKTLTMMVRTRICSSYGERETTDRSRIAVATAKCSEHLHHHAISDDEEDDDKDNGVLNHFYHMLLLLC</sequence>
<dbReference type="SUPFAM" id="SSF53756">
    <property type="entry name" value="UDP-Glycosyltransferase/glycogen phosphorylase"/>
    <property type="match status" value="1"/>
</dbReference>
<dbReference type="InterPro" id="IPR002213">
    <property type="entry name" value="UDP_glucos_trans"/>
</dbReference>
<reference evidence="5 6" key="1">
    <citation type="submission" date="2024-02" db="EMBL/GenBank/DDBJ databases">
        <authorList>
            <person name="Vignale AGUSTIN F."/>
            <person name="Sosa J E."/>
            <person name="Modenutti C."/>
        </authorList>
    </citation>
    <scope>NUCLEOTIDE SEQUENCE [LARGE SCALE GENOMIC DNA]</scope>
</reference>
<evidence type="ECO:0000256" key="1">
    <source>
        <dbReference type="ARBA" id="ARBA00009995"/>
    </source>
</evidence>
<evidence type="ECO:0000256" key="2">
    <source>
        <dbReference type="ARBA" id="ARBA00022679"/>
    </source>
</evidence>
<gene>
    <name evidence="5" type="ORF">ILEXP_LOCUS1918</name>
</gene>
<dbReference type="PANTHER" id="PTHR11926:SF1264">
    <property type="entry name" value="GLYCOSYLTRANSFERASE-RELATED"/>
    <property type="match status" value="1"/>
</dbReference>